<accession>A0A0B2VYW8</accession>
<dbReference type="PANTHER" id="PTHR47920">
    <property type="entry name" value="PROTEIN CBG13378-RELATED"/>
    <property type="match status" value="1"/>
</dbReference>
<dbReference type="Proteomes" id="UP000031036">
    <property type="component" value="Unassembled WGS sequence"/>
</dbReference>
<dbReference type="SUPFAM" id="SSF49854">
    <property type="entry name" value="Spermadhesin, CUB domain"/>
    <property type="match status" value="1"/>
</dbReference>
<evidence type="ECO:0000256" key="2">
    <source>
        <dbReference type="SAM" id="SignalP"/>
    </source>
</evidence>
<keyword evidence="1" id="KW-0812">Transmembrane</keyword>
<dbReference type="InterPro" id="IPR035914">
    <property type="entry name" value="Sperma_CUB_dom_sf"/>
</dbReference>
<sequence length="940" mass="104699">MFVRTSIMTILLKYVLLLLWILNVSKCEEVIECGRDKNNAMTNVTLEQNTFRFTSLNYPSFITDSQHKGQPCSHLFKAPDNQQLKITFLNAYTFNEYDESLHVIVSPSVGSPISMNIDTTKDDVVLYPGSELTFMLAEVNPAYDWFGLEAIVSTLGSIDTTKDDVVLYPGSELTFMLAEVNPAYDWFGLEAIVSTLDARSCHSNDVIDLRTSSGPLDFGTSSRNETNEGSTLICRWNILSPQGYTTKIMVKKLQLRSGESLTVNDSKGNIKAIITEGSYYFVDEPSLNIVYERTAMNSSPYDVHMYADAYYGKPKTCSRNMSETNGILELGEQITSYRISNLPDIVAQLNAHQYEPYDNDQLCRWSFNASANYELQINVNKVIIEPYSDRLTISSTKFEKTVVLGPTSDKFFAVRGDSNTMVDFEWQSDGSTRQYGFEIEIAAAACTCGNVNNLLKYSRRLITISGTSYAAHSYCNDMNCNYNFIAPSNYSLGMFVRCGLRNATGDQLTITDGKSTLFACNGLVNGTAYDESLIIPSGKASIAFTSAHLLRSQKPVDADWRATVVAVPTLMSISQLNSGHPIVVKSSDDIVTWSIRATDRVQLFAFGNPIGGIYRMYAIHDGDINGTLLGNLQDLLSSSKGMISSGHELTVVRTQFVMNRDLLLVARDTGHKETQCHGDEFFPIPSDLNFHEFTVSASNGTQCIRTFVSMISLVTDYTSNIAIHLSSLSFSLGSTNEPIRIIAGPYEGGNLSNVELLQLSHGRNFSKILEFNERIFSFVLPAGANITGMIGTTYTTGYSVYLAPYSEGIITSCEYPFPNYRYKKALRYAMYTTEMCAIQLKLTADLNSKANLNITTREGNYYHFSGTSFVDITLQLNSSKFIVLYQPAAEGEKGFKLEYFIGDFVDKPDDDHDSSTVWYFDTTLLVFIMLFYTISLMGST</sequence>
<evidence type="ECO:0000256" key="1">
    <source>
        <dbReference type="SAM" id="Phobius"/>
    </source>
</evidence>
<name>A0A0B2VYW8_TOXCA</name>
<proteinExistence type="predicted"/>
<feature type="transmembrane region" description="Helical" evidence="1">
    <location>
        <begin position="917"/>
        <end position="937"/>
    </location>
</feature>
<dbReference type="AlphaFoldDB" id="A0A0B2VYW8"/>
<keyword evidence="4" id="KW-1185">Reference proteome</keyword>
<organism evidence="3 4">
    <name type="scientific">Toxocara canis</name>
    <name type="common">Canine roundworm</name>
    <dbReference type="NCBI Taxonomy" id="6265"/>
    <lineage>
        <taxon>Eukaryota</taxon>
        <taxon>Metazoa</taxon>
        <taxon>Ecdysozoa</taxon>
        <taxon>Nematoda</taxon>
        <taxon>Chromadorea</taxon>
        <taxon>Rhabditida</taxon>
        <taxon>Spirurina</taxon>
        <taxon>Ascaridomorpha</taxon>
        <taxon>Ascaridoidea</taxon>
        <taxon>Toxocaridae</taxon>
        <taxon>Toxocara</taxon>
    </lineage>
</organism>
<dbReference type="PANTHER" id="PTHR47920:SF1">
    <property type="entry name" value="CUB-LIKE DOMAIN-CONTAINING PROTEIN"/>
    <property type="match status" value="1"/>
</dbReference>
<evidence type="ECO:0000313" key="4">
    <source>
        <dbReference type="Proteomes" id="UP000031036"/>
    </source>
</evidence>
<keyword evidence="1" id="KW-1133">Transmembrane helix</keyword>
<keyword evidence="1" id="KW-0472">Membrane</keyword>
<evidence type="ECO:0008006" key="5">
    <source>
        <dbReference type="Google" id="ProtNLM"/>
    </source>
</evidence>
<evidence type="ECO:0000313" key="3">
    <source>
        <dbReference type="EMBL" id="KHN86833.1"/>
    </source>
</evidence>
<reference evidence="3 4" key="1">
    <citation type="submission" date="2014-11" db="EMBL/GenBank/DDBJ databases">
        <title>Genetic blueprint of the zoonotic pathogen Toxocara canis.</title>
        <authorList>
            <person name="Zhu X.-Q."/>
            <person name="Korhonen P.K."/>
            <person name="Cai H."/>
            <person name="Young N.D."/>
            <person name="Nejsum P."/>
            <person name="von Samson-Himmelstjerna G."/>
            <person name="Boag P.R."/>
            <person name="Tan P."/>
            <person name="Li Q."/>
            <person name="Min J."/>
            <person name="Yang Y."/>
            <person name="Wang X."/>
            <person name="Fang X."/>
            <person name="Hall R.S."/>
            <person name="Hofmann A."/>
            <person name="Sternberg P.W."/>
            <person name="Jex A.R."/>
            <person name="Gasser R.B."/>
        </authorList>
    </citation>
    <scope>NUCLEOTIDE SEQUENCE [LARGE SCALE GENOMIC DNA]</scope>
    <source>
        <strain evidence="3">PN_DK_2014</strain>
    </source>
</reference>
<gene>
    <name evidence="3" type="ORF">Tcan_07829</name>
</gene>
<comment type="caution">
    <text evidence="3">The sequence shown here is derived from an EMBL/GenBank/DDBJ whole genome shotgun (WGS) entry which is preliminary data.</text>
</comment>
<protein>
    <recommendedName>
        <fullName evidence="5">CUB domain-containing protein</fullName>
    </recommendedName>
</protein>
<dbReference type="Gene3D" id="2.60.120.290">
    <property type="entry name" value="Spermadhesin, CUB domain"/>
    <property type="match status" value="1"/>
</dbReference>
<keyword evidence="2" id="KW-0732">Signal</keyword>
<dbReference type="EMBL" id="JPKZ01000517">
    <property type="protein sequence ID" value="KHN86833.1"/>
    <property type="molecule type" value="Genomic_DNA"/>
</dbReference>
<feature type="chain" id="PRO_5002077776" description="CUB domain-containing protein" evidence="2">
    <location>
        <begin position="28"/>
        <end position="940"/>
    </location>
</feature>
<feature type="signal peptide" evidence="2">
    <location>
        <begin position="1"/>
        <end position="27"/>
    </location>
</feature>